<dbReference type="SUPFAM" id="SSF49401">
    <property type="entry name" value="Bacterial adhesins"/>
    <property type="match status" value="1"/>
</dbReference>
<evidence type="ECO:0000256" key="4">
    <source>
        <dbReference type="ARBA" id="ARBA00023263"/>
    </source>
</evidence>
<reference evidence="8" key="1">
    <citation type="submission" date="2016-10" db="EMBL/GenBank/DDBJ databases">
        <authorList>
            <person name="Varghese N."/>
            <person name="Submissions S."/>
        </authorList>
    </citation>
    <scope>NUCLEOTIDE SEQUENCE [LARGE SCALE GENOMIC DNA]</scope>
    <source>
        <strain evidence="8">N6PO6</strain>
    </source>
</reference>
<dbReference type="InterPro" id="IPR000259">
    <property type="entry name" value="Adhesion_dom_fimbrial"/>
</dbReference>
<dbReference type="Gene3D" id="2.60.40.1090">
    <property type="entry name" value="Fimbrial-type adhesion domain"/>
    <property type="match status" value="1"/>
</dbReference>
<feature type="chain" id="PRO_5017441967" evidence="5">
    <location>
        <begin position="27"/>
        <end position="185"/>
    </location>
</feature>
<evidence type="ECO:0000256" key="5">
    <source>
        <dbReference type="SAM" id="SignalP"/>
    </source>
</evidence>
<evidence type="ECO:0000313" key="7">
    <source>
        <dbReference type="EMBL" id="SFN06769.1"/>
    </source>
</evidence>
<keyword evidence="8" id="KW-1185">Reference proteome</keyword>
<evidence type="ECO:0000259" key="6">
    <source>
        <dbReference type="Pfam" id="PF00419"/>
    </source>
</evidence>
<dbReference type="STRING" id="1367852.SAMN05216516_102187"/>
<evidence type="ECO:0000256" key="1">
    <source>
        <dbReference type="ARBA" id="ARBA00004561"/>
    </source>
</evidence>
<dbReference type="GO" id="GO:0009289">
    <property type="term" value="C:pilus"/>
    <property type="evidence" value="ECO:0007669"/>
    <property type="project" value="UniProtKB-SubCell"/>
</dbReference>
<dbReference type="InterPro" id="IPR036937">
    <property type="entry name" value="Adhesion_dom_fimbrial_sf"/>
</dbReference>
<accession>A0A1I4W0T2</accession>
<feature type="domain" description="Fimbrial-type adhesion" evidence="6">
    <location>
        <begin position="42"/>
        <end position="184"/>
    </location>
</feature>
<sequence length="185" mass="19228">MKRFIGNSVMPLAALSLLGLSVSAQAWGDTPAPSATDQTTVTITATVLDNTCEVQSSLAWDLGSVNGNDIIDKKPFSKQINLSNCGKAINSITVTQVGAAIDNTGHIVNTLKDATASGVVAEILTGDNAVNKGAILTGNNPQKFNVDAGKTTQTLKFTVELLQADGKKPTPGQFNAPVTLKLAYN</sequence>
<keyword evidence="4" id="KW-0281">Fimbrium</keyword>
<evidence type="ECO:0000256" key="2">
    <source>
        <dbReference type="ARBA" id="ARBA00006671"/>
    </source>
</evidence>
<feature type="signal peptide" evidence="5">
    <location>
        <begin position="1"/>
        <end position="26"/>
    </location>
</feature>
<dbReference type="PANTHER" id="PTHR33420">
    <property type="entry name" value="FIMBRIAL SUBUNIT ELFA-RELATED"/>
    <property type="match status" value="1"/>
</dbReference>
<organism evidence="7 8">
    <name type="scientific">Izhakiella capsodis</name>
    <dbReference type="NCBI Taxonomy" id="1367852"/>
    <lineage>
        <taxon>Bacteria</taxon>
        <taxon>Pseudomonadati</taxon>
        <taxon>Pseudomonadota</taxon>
        <taxon>Gammaproteobacteria</taxon>
        <taxon>Enterobacterales</taxon>
        <taxon>Erwiniaceae</taxon>
        <taxon>Izhakiella</taxon>
    </lineage>
</organism>
<dbReference type="Pfam" id="PF00419">
    <property type="entry name" value="Fimbrial"/>
    <property type="match status" value="1"/>
</dbReference>
<dbReference type="AlphaFoldDB" id="A0A1I4W0T2"/>
<proteinExistence type="inferred from homology"/>
<evidence type="ECO:0000256" key="3">
    <source>
        <dbReference type="ARBA" id="ARBA00022729"/>
    </source>
</evidence>
<comment type="similarity">
    <text evidence="2">Belongs to the fimbrial protein family.</text>
</comment>
<dbReference type="InterPro" id="IPR008966">
    <property type="entry name" value="Adhesion_dom_sf"/>
</dbReference>
<evidence type="ECO:0000313" key="8">
    <source>
        <dbReference type="Proteomes" id="UP000242222"/>
    </source>
</evidence>
<dbReference type="PANTHER" id="PTHR33420:SF3">
    <property type="entry name" value="FIMBRIAL SUBUNIT ELFA"/>
    <property type="match status" value="1"/>
</dbReference>
<keyword evidence="3 5" id="KW-0732">Signal</keyword>
<protein>
    <submittedName>
        <fullName evidence="7">Pilin (Type 1 fimbria component protein)</fullName>
    </submittedName>
</protein>
<dbReference type="InterPro" id="IPR050263">
    <property type="entry name" value="Bact_Fimbrial_Adh_Pro"/>
</dbReference>
<dbReference type="EMBL" id="FOVC01000002">
    <property type="protein sequence ID" value="SFN06769.1"/>
    <property type="molecule type" value="Genomic_DNA"/>
</dbReference>
<gene>
    <name evidence="7" type="ORF">SAMN05216516_102187</name>
</gene>
<name>A0A1I4W0T2_9GAMM</name>
<comment type="subcellular location">
    <subcellularLocation>
        <location evidence="1">Fimbrium</location>
    </subcellularLocation>
</comment>
<dbReference type="GO" id="GO:0043709">
    <property type="term" value="P:cell adhesion involved in single-species biofilm formation"/>
    <property type="evidence" value="ECO:0007669"/>
    <property type="project" value="TreeGrafter"/>
</dbReference>
<dbReference type="Proteomes" id="UP000242222">
    <property type="component" value="Unassembled WGS sequence"/>
</dbReference>